<dbReference type="NCBIfam" id="NF038065">
    <property type="entry name" value="Pr6Pr"/>
    <property type="match status" value="1"/>
</dbReference>
<feature type="transmembrane region" description="Helical" evidence="1">
    <location>
        <begin position="61"/>
        <end position="81"/>
    </location>
</feature>
<organism evidence="2 3">
    <name type="scientific">Aeromicrobium choanae</name>
    <dbReference type="NCBI Taxonomy" id="1736691"/>
    <lineage>
        <taxon>Bacteria</taxon>
        <taxon>Bacillati</taxon>
        <taxon>Actinomycetota</taxon>
        <taxon>Actinomycetes</taxon>
        <taxon>Propionibacteriales</taxon>
        <taxon>Nocardioidaceae</taxon>
        <taxon>Aeromicrobium</taxon>
    </lineage>
</organism>
<dbReference type="RefSeq" id="WP_153303067.1">
    <property type="nucleotide sequence ID" value="NZ_LT796768.1"/>
</dbReference>
<keyword evidence="3" id="KW-1185">Reference proteome</keyword>
<reference evidence="3" key="1">
    <citation type="submission" date="2017-02" db="EMBL/GenBank/DDBJ databases">
        <authorList>
            <person name="Varghese N."/>
            <person name="Submissions S."/>
        </authorList>
    </citation>
    <scope>NUCLEOTIDE SEQUENCE [LARGE SCALE GENOMIC DNA]</scope>
    <source>
        <strain evidence="3">9H-4</strain>
    </source>
</reference>
<dbReference type="STRING" id="1736691.SAMN06295964_3203"/>
<gene>
    <name evidence="2" type="ORF">SAMN06295964_3203</name>
</gene>
<proteinExistence type="predicted"/>
<dbReference type="Proteomes" id="UP000191040">
    <property type="component" value="Chromosome I"/>
</dbReference>
<dbReference type="InterPro" id="IPR049713">
    <property type="entry name" value="Pr6Pr-like"/>
</dbReference>
<keyword evidence="1" id="KW-1133">Transmembrane helix</keyword>
<dbReference type="OrthoDB" id="9809977at2"/>
<feature type="transmembrane region" description="Helical" evidence="1">
    <location>
        <begin position="157"/>
        <end position="175"/>
    </location>
</feature>
<evidence type="ECO:0008006" key="4">
    <source>
        <dbReference type="Google" id="ProtNLM"/>
    </source>
</evidence>
<dbReference type="AlphaFoldDB" id="A0A1T4Z9L7"/>
<dbReference type="EMBL" id="LT796768">
    <property type="protein sequence ID" value="SKB10255.1"/>
    <property type="molecule type" value="Genomic_DNA"/>
</dbReference>
<evidence type="ECO:0000256" key="1">
    <source>
        <dbReference type="SAM" id="Phobius"/>
    </source>
</evidence>
<feature type="transmembrane region" description="Helical" evidence="1">
    <location>
        <begin position="20"/>
        <end position="41"/>
    </location>
</feature>
<evidence type="ECO:0000313" key="3">
    <source>
        <dbReference type="Proteomes" id="UP000191040"/>
    </source>
</evidence>
<protein>
    <recommendedName>
        <fullName evidence="4">FAR-17a/AIG1-like protein</fullName>
    </recommendedName>
</protein>
<feature type="transmembrane region" description="Helical" evidence="1">
    <location>
        <begin position="129"/>
        <end position="145"/>
    </location>
</feature>
<keyword evidence="1" id="KW-0472">Membrane</keyword>
<feature type="transmembrane region" description="Helical" evidence="1">
    <location>
        <begin position="93"/>
        <end position="117"/>
    </location>
</feature>
<feature type="transmembrane region" description="Helical" evidence="1">
    <location>
        <begin position="195"/>
        <end position="216"/>
    </location>
</feature>
<evidence type="ECO:0000313" key="2">
    <source>
        <dbReference type="EMBL" id="SKB10255.1"/>
    </source>
</evidence>
<accession>A0A1T4Z9L7</accession>
<name>A0A1T4Z9L7_9ACTN</name>
<keyword evidence="1" id="KW-0812">Transmembrane</keyword>
<sequence>MRASDRPLDGGRSVALPRAWHGLTAATALVALLLQLVLVFSGASVLVETERPDLPVRLARFAAYFTIQSNLLVLVSVLALVRDPWADGRWWRALRLAGVMGIAVTGLVHFFLLRPLLELDGASLVADRLLHLGVPVLAVVGWVVFGPRGRIDRRATLVAFGWPVVWLAVTLAVGWATGWYPYPFLDPATSGRIDVAVACVGIAVLVLACLTGLTWLDRRLASRDEAEVERGRPHR</sequence>